<evidence type="ECO:0000313" key="4">
    <source>
        <dbReference type="EMBL" id="TDO92007.1"/>
    </source>
</evidence>
<dbReference type="Gene3D" id="3.90.79.10">
    <property type="entry name" value="Nucleoside Triphosphate Pyrophosphohydrolase"/>
    <property type="match status" value="1"/>
</dbReference>
<dbReference type="RefSeq" id="WP_133514746.1">
    <property type="nucleotide sequence ID" value="NZ_SNWX01000008.1"/>
</dbReference>
<sequence length="183" mass="21561">MNYYQKILDKLKEYQAQSISEKKSKKKIIHFILNNQKNIGRENSAGHLTASAWIVNNERNKVLLHQHLSLNKWIQLGGHLEADETVKEAALREAREESGLESLSFLYNNIFDIDHHLIPANNNQAEHFHYDIRYLLEADSKEELEKSRESVNLKWLQLNEVEKYVSEESVLRMLRKTKEYKEG</sequence>
<dbReference type="EMBL" id="SNWX01000008">
    <property type="protein sequence ID" value="TDO92007.1"/>
    <property type="molecule type" value="Genomic_DNA"/>
</dbReference>
<dbReference type="Pfam" id="PF00293">
    <property type="entry name" value="NUDIX"/>
    <property type="match status" value="1"/>
</dbReference>
<name>A0A4R6LUB8_9FIRM</name>
<comment type="caution">
    <text evidence="4">The sequence shown here is derived from an EMBL/GenBank/DDBJ whole genome shotgun (WGS) entry which is preliminary data.</text>
</comment>
<dbReference type="InterPro" id="IPR000086">
    <property type="entry name" value="NUDIX_hydrolase_dom"/>
</dbReference>
<dbReference type="PROSITE" id="PS00893">
    <property type="entry name" value="NUDIX_BOX"/>
    <property type="match status" value="1"/>
</dbReference>
<dbReference type="OrthoDB" id="9787476at2"/>
<dbReference type="SUPFAM" id="SSF55811">
    <property type="entry name" value="Nudix"/>
    <property type="match status" value="1"/>
</dbReference>
<dbReference type="InterPro" id="IPR015797">
    <property type="entry name" value="NUDIX_hydrolase-like_dom_sf"/>
</dbReference>
<evidence type="ECO:0000256" key="1">
    <source>
        <dbReference type="ARBA" id="ARBA00005582"/>
    </source>
</evidence>
<keyword evidence="2" id="KW-0378">Hydrolase</keyword>
<dbReference type="CDD" id="cd03674">
    <property type="entry name" value="NUDIX_Hydrolase"/>
    <property type="match status" value="1"/>
</dbReference>
<organism evidence="4 5">
    <name type="scientific">Halanaerobium saccharolyticum</name>
    <dbReference type="NCBI Taxonomy" id="43595"/>
    <lineage>
        <taxon>Bacteria</taxon>
        <taxon>Bacillati</taxon>
        <taxon>Bacillota</taxon>
        <taxon>Clostridia</taxon>
        <taxon>Halanaerobiales</taxon>
        <taxon>Halanaerobiaceae</taxon>
        <taxon>Halanaerobium</taxon>
    </lineage>
</organism>
<dbReference type="PANTHER" id="PTHR43736">
    <property type="entry name" value="ADP-RIBOSE PYROPHOSPHATASE"/>
    <property type="match status" value="1"/>
</dbReference>
<accession>A0A4R6LUB8</accession>
<dbReference type="PANTHER" id="PTHR43736:SF1">
    <property type="entry name" value="DIHYDRONEOPTERIN TRIPHOSPHATE DIPHOSPHATASE"/>
    <property type="match status" value="1"/>
</dbReference>
<evidence type="ECO:0000313" key="5">
    <source>
        <dbReference type="Proteomes" id="UP000295064"/>
    </source>
</evidence>
<feature type="domain" description="Nudix hydrolase" evidence="3">
    <location>
        <begin position="45"/>
        <end position="178"/>
    </location>
</feature>
<proteinExistence type="inferred from homology"/>
<evidence type="ECO:0000259" key="3">
    <source>
        <dbReference type="PROSITE" id="PS51462"/>
    </source>
</evidence>
<gene>
    <name evidence="4" type="ORF">DFR79_10833</name>
</gene>
<dbReference type="Proteomes" id="UP000295064">
    <property type="component" value="Unassembled WGS sequence"/>
</dbReference>
<dbReference type="AlphaFoldDB" id="A0A4R6LUB8"/>
<dbReference type="InterPro" id="IPR020084">
    <property type="entry name" value="NUDIX_hydrolase_CS"/>
</dbReference>
<dbReference type="PROSITE" id="PS51462">
    <property type="entry name" value="NUDIX"/>
    <property type="match status" value="1"/>
</dbReference>
<dbReference type="GO" id="GO:0016787">
    <property type="term" value="F:hydrolase activity"/>
    <property type="evidence" value="ECO:0007669"/>
    <property type="project" value="UniProtKB-KW"/>
</dbReference>
<comment type="similarity">
    <text evidence="1">Belongs to the Nudix hydrolase family.</text>
</comment>
<reference evidence="4 5" key="1">
    <citation type="submission" date="2019-03" db="EMBL/GenBank/DDBJ databases">
        <title>Subsurface microbial communities from deep shales in Ohio and West Virginia, USA.</title>
        <authorList>
            <person name="Wrighton K."/>
        </authorList>
    </citation>
    <scope>NUCLEOTIDE SEQUENCE [LARGE SCALE GENOMIC DNA]</scope>
    <source>
        <strain evidence="4 5">MA284_T2</strain>
    </source>
</reference>
<evidence type="ECO:0000256" key="2">
    <source>
        <dbReference type="ARBA" id="ARBA00022801"/>
    </source>
</evidence>
<protein>
    <submittedName>
        <fullName evidence="4">ADP-ribose pyrophosphatase YjhB (NUDIX family)</fullName>
    </submittedName>
</protein>